<comment type="caution">
    <text evidence="7">The sequence shown here is derived from an EMBL/GenBank/DDBJ whole genome shotgun (WGS) entry which is preliminary data.</text>
</comment>
<dbReference type="InterPro" id="IPR036935">
    <property type="entry name" value="Ribosomal_bL9_N_sf"/>
</dbReference>
<comment type="similarity">
    <text evidence="1">Belongs to the bacterial ribosomal protein bL9 family.</text>
</comment>
<evidence type="ECO:0000256" key="1">
    <source>
        <dbReference type="ARBA" id="ARBA00010605"/>
    </source>
</evidence>
<dbReference type="GO" id="GO:0005840">
    <property type="term" value="C:ribosome"/>
    <property type="evidence" value="ECO:0007669"/>
    <property type="project" value="UniProtKB-KW"/>
</dbReference>
<dbReference type="GO" id="GO:1990904">
    <property type="term" value="C:ribonucleoprotein complex"/>
    <property type="evidence" value="ECO:0007669"/>
    <property type="project" value="UniProtKB-KW"/>
</dbReference>
<reference evidence="7" key="1">
    <citation type="submission" date="2021-02" db="EMBL/GenBank/DDBJ databases">
        <authorList>
            <person name="Nowell W R."/>
        </authorList>
    </citation>
    <scope>NUCLEOTIDE SEQUENCE</scope>
</reference>
<dbReference type="Pfam" id="PF01281">
    <property type="entry name" value="Ribosomal_L9_N"/>
    <property type="match status" value="1"/>
</dbReference>
<dbReference type="InterPro" id="IPR009027">
    <property type="entry name" value="Ribosomal_bL9/RNase_H1_N"/>
</dbReference>
<dbReference type="Proteomes" id="UP000663832">
    <property type="component" value="Unassembled WGS sequence"/>
</dbReference>
<dbReference type="SUPFAM" id="SSF55658">
    <property type="entry name" value="L9 N-domain-like"/>
    <property type="match status" value="1"/>
</dbReference>
<evidence type="ECO:0000256" key="2">
    <source>
        <dbReference type="ARBA" id="ARBA00022980"/>
    </source>
</evidence>
<dbReference type="PANTHER" id="PTHR21368">
    <property type="entry name" value="50S RIBOSOMAL PROTEIN L9"/>
    <property type="match status" value="1"/>
</dbReference>
<keyword evidence="8" id="KW-1185">Reference proteome</keyword>
<dbReference type="InterPro" id="IPR000244">
    <property type="entry name" value="Ribosomal_bL9"/>
</dbReference>
<dbReference type="Gene3D" id="3.40.5.10">
    <property type="entry name" value="Ribosomal protein L9, N-terminal domain"/>
    <property type="match status" value="1"/>
</dbReference>
<dbReference type="EMBL" id="CAJNOM010000005">
    <property type="protein sequence ID" value="CAF0755299.1"/>
    <property type="molecule type" value="Genomic_DNA"/>
</dbReference>
<organism evidence="7 8">
    <name type="scientific">Adineta steineri</name>
    <dbReference type="NCBI Taxonomy" id="433720"/>
    <lineage>
        <taxon>Eukaryota</taxon>
        <taxon>Metazoa</taxon>
        <taxon>Spiralia</taxon>
        <taxon>Gnathifera</taxon>
        <taxon>Rotifera</taxon>
        <taxon>Eurotatoria</taxon>
        <taxon>Bdelloidea</taxon>
        <taxon>Adinetida</taxon>
        <taxon>Adinetidae</taxon>
        <taxon>Adineta</taxon>
    </lineage>
</organism>
<evidence type="ECO:0000256" key="3">
    <source>
        <dbReference type="ARBA" id="ARBA00023274"/>
    </source>
</evidence>
<gene>
    <name evidence="7" type="ORF">QVE165_LOCUS1739</name>
</gene>
<keyword evidence="2" id="KW-0689">Ribosomal protein</keyword>
<name>A0A813PN54_9BILA</name>
<evidence type="ECO:0000313" key="8">
    <source>
        <dbReference type="Proteomes" id="UP000663832"/>
    </source>
</evidence>
<sequence length="233" mass="27288">MFRTFVRPLQSIRIVHIPVRTTVIVERIHPLTKLRPSENIYDYSKYKYTDFQYRIVRDTDTDKWGNIDVILTEYVEGVGYKGEIVNVPREMAYTELLPVQLALYPTPENVALFEEERKLLVDRPQISPFVAKCRDYLKTVVLQIPINLKLKDWSVTKDNIRIALRRINVMCEEDAILLEDGAVNQDTYKLGEEFNVILKINPLVDVSIRCIIAPVDKAKLWDEYQLSKRRSKT</sequence>
<evidence type="ECO:0000313" key="7">
    <source>
        <dbReference type="EMBL" id="CAF0755299.1"/>
    </source>
</evidence>
<evidence type="ECO:0000259" key="6">
    <source>
        <dbReference type="Pfam" id="PF01281"/>
    </source>
</evidence>
<proteinExistence type="inferred from homology"/>
<accession>A0A813PN54</accession>
<dbReference type="InterPro" id="IPR020070">
    <property type="entry name" value="Ribosomal_bL9_N"/>
</dbReference>
<evidence type="ECO:0000256" key="4">
    <source>
        <dbReference type="ARBA" id="ARBA00035194"/>
    </source>
</evidence>
<keyword evidence="3" id="KW-0687">Ribonucleoprotein</keyword>
<dbReference type="GO" id="GO:0006412">
    <property type="term" value="P:translation"/>
    <property type="evidence" value="ECO:0007669"/>
    <property type="project" value="InterPro"/>
</dbReference>
<feature type="domain" description="Ribosomal protein L9" evidence="6">
    <location>
        <begin position="68"/>
        <end position="112"/>
    </location>
</feature>
<dbReference type="GO" id="GO:0003735">
    <property type="term" value="F:structural constituent of ribosome"/>
    <property type="evidence" value="ECO:0007669"/>
    <property type="project" value="InterPro"/>
</dbReference>
<protein>
    <recommendedName>
        <fullName evidence="4">Large ribosomal subunit protein bL9m</fullName>
    </recommendedName>
    <alternativeName>
        <fullName evidence="5">39S ribosomal protein L9, mitochondrial</fullName>
    </alternativeName>
</protein>
<dbReference type="OrthoDB" id="5555409at2759"/>
<evidence type="ECO:0000256" key="5">
    <source>
        <dbReference type="ARBA" id="ARBA00035381"/>
    </source>
</evidence>
<dbReference type="AlphaFoldDB" id="A0A813PN54"/>